<dbReference type="AlphaFoldDB" id="A0A6C0C6A9"/>
<dbReference type="EMBL" id="MN739352">
    <property type="protein sequence ID" value="QHT00118.1"/>
    <property type="molecule type" value="Genomic_DNA"/>
</dbReference>
<sequence length="78" mass="9085">MLQYLSVQCYWQEFVLPGDLNVIILERSMLLARICIARRFECYNIGAFNVTGKNFILPGYLNVQIFIHSMLLIRICIA</sequence>
<name>A0A6C0C6A9_9ZZZZ</name>
<organism evidence="1">
    <name type="scientific">viral metagenome</name>
    <dbReference type="NCBI Taxonomy" id="1070528"/>
    <lineage>
        <taxon>unclassified sequences</taxon>
        <taxon>metagenomes</taxon>
        <taxon>organismal metagenomes</taxon>
    </lineage>
</organism>
<accession>A0A6C0C6A9</accession>
<protein>
    <submittedName>
        <fullName evidence="1">Uncharacterized protein</fullName>
    </submittedName>
</protein>
<proteinExistence type="predicted"/>
<evidence type="ECO:0000313" key="1">
    <source>
        <dbReference type="EMBL" id="QHT00118.1"/>
    </source>
</evidence>
<reference evidence="1" key="1">
    <citation type="journal article" date="2020" name="Nature">
        <title>Giant virus diversity and host interactions through global metagenomics.</title>
        <authorList>
            <person name="Schulz F."/>
            <person name="Roux S."/>
            <person name="Paez-Espino D."/>
            <person name="Jungbluth S."/>
            <person name="Walsh D.A."/>
            <person name="Denef V.J."/>
            <person name="McMahon K.D."/>
            <person name="Konstantinidis K.T."/>
            <person name="Eloe-Fadrosh E.A."/>
            <person name="Kyrpides N.C."/>
            <person name="Woyke T."/>
        </authorList>
    </citation>
    <scope>NUCLEOTIDE SEQUENCE</scope>
    <source>
        <strain evidence="1">GVMAG-M-3300020192-26</strain>
    </source>
</reference>